<gene>
    <name evidence="1" type="ORF">Ae201684_011471</name>
</gene>
<reference evidence="1 2" key="1">
    <citation type="submission" date="2019-07" db="EMBL/GenBank/DDBJ databases">
        <title>Genomics analysis of Aphanomyces spp. identifies a new class of oomycete effector associated with host adaptation.</title>
        <authorList>
            <person name="Gaulin E."/>
        </authorList>
    </citation>
    <scope>NUCLEOTIDE SEQUENCE [LARGE SCALE GENOMIC DNA]</scope>
    <source>
        <strain evidence="1 2">ATCC 201684</strain>
    </source>
</reference>
<proteinExistence type="predicted"/>
<sequence length="636" mass="72275">MDEDDLLGLFAIGCELSALRQEKEALRCFMAIRRGASKTTHKLSSGEKEILDILIAELYLKLALDGQSKALPTYTLPDAAKMVQRVPQQPSFGSTPTSLPFPLHEWSVRRLRCEWMLKILCEPHAYRKHVDLLCQAIRQCEAEQRLQSWLNWFHSALRQQLKQIHIACCAGGSQNVSVFRECAMQAYDALAPYTTDEEFKLWLLDVLCHSLLELPSLSSDDTTKIFGFCHQVSLNTSPHLRVYFLILHILLHFRRGDIVQAAPLVEELSKTLTPELQRLPSSWQHFPALFQLQVDAYYDPNVALSRAPSLLASFAKVPRDEPPFLWFEAQQTICHLVEAQGRYSELAIVTAELLEVVNKPRVRQSSRFHSMRITTHLLIAKYAHALNSMDETINHVNAAFSLILAETPEWPHLSDANLLHMMGLLDVATTITCHPLPTSFETPADAAIHTYFPAENLLEFAAGILRDTNLRQIIYDGTNKEVRAKYDLYLCKWLWGTQCLGLVGVYPDMDNLRGYMLSMLQDCLELSSASINCSNVTAEIMVLFGPKLIEFGRLDEGERTLTNALKIAMHTKNLKLQLQIMVEVHASCGRKNQPKSQAIVTDKYFKKLESLARKLARALENRELHDRLLAWQIQDS</sequence>
<dbReference type="SUPFAM" id="SSF48371">
    <property type="entry name" value="ARM repeat"/>
    <property type="match status" value="1"/>
</dbReference>
<protein>
    <submittedName>
        <fullName evidence="1">Uncharacterized protein</fullName>
    </submittedName>
</protein>
<dbReference type="VEuPathDB" id="FungiDB:AeMF1_009813"/>
<comment type="caution">
    <text evidence="1">The sequence shown here is derived from an EMBL/GenBank/DDBJ whole genome shotgun (WGS) entry which is preliminary data.</text>
</comment>
<dbReference type="InterPro" id="IPR016024">
    <property type="entry name" value="ARM-type_fold"/>
</dbReference>
<dbReference type="Proteomes" id="UP000481153">
    <property type="component" value="Unassembled WGS sequence"/>
</dbReference>
<evidence type="ECO:0000313" key="2">
    <source>
        <dbReference type="Proteomes" id="UP000481153"/>
    </source>
</evidence>
<evidence type="ECO:0000313" key="1">
    <source>
        <dbReference type="EMBL" id="KAF0731210.1"/>
    </source>
</evidence>
<dbReference type="EMBL" id="VJMJ01000146">
    <property type="protein sequence ID" value="KAF0731210.1"/>
    <property type="molecule type" value="Genomic_DNA"/>
</dbReference>
<keyword evidence="2" id="KW-1185">Reference proteome</keyword>
<name>A0A6G0WUS2_9STRA</name>
<dbReference type="AlphaFoldDB" id="A0A6G0WUS2"/>
<accession>A0A6G0WUS2</accession>
<organism evidence="1 2">
    <name type="scientific">Aphanomyces euteiches</name>
    <dbReference type="NCBI Taxonomy" id="100861"/>
    <lineage>
        <taxon>Eukaryota</taxon>
        <taxon>Sar</taxon>
        <taxon>Stramenopiles</taxon>
        <taxon>Oomycota</taxon>
        <taxon>Saprolegniomycetes</taxon>
        <taxon>Saprolegniales</taxon>
        <taxon>Verrucalvaceae</taxon>
        <taxon>Aphanomyces</taxon>
    </lineage>
</organism>